<evidence type="ECO:0000259" key="12">
    <source>
        <dbReference type="PROSITE" id="PS50102"/>
    </source>
</evidence>
<dbReference type="GO" id="GO:0004842">
    <property type="term" value="F:ubiquitin-protein transferase activity"/>
    <property type="evidence" value="ECO:0007669"/>
    <property type="project" value="InterPro"/>
</dbReference>
<evidence type="ECO:0000259" key="11">
    <source>
        <dbReference type="PROSITE" id="PS50089"/>
    </source>
</evidence>
<feature type="region of interest" description="Disordered" evidence="10">
    <location>
        <begin position="27"/>
        <end position="85"/>
    </location>
</feature>
<dbReference type="InterPro" id="IPR012677">
    <property type="entry name" value="Nucleotide-bd_a/b_plait_sf"/>
</dbReference>
<feature type="region of interest" description="Disordered" evidence="10">
    <location>
        <begin position="1227"/>
        <end position="1270"/>
    </location>
</feature>
<feature type="compositionally biased region" description="Basic and acidic residues" evidence="10">
    <location>
        <begin position="742"/>
        <end position="787"/>
    </location>
</feature>
<dbReference type="PROSITE" id="PS50102">
    <property type="entry name" value="RRM"/>
    <property type="match status" value="1"/>
</dbReference>
<dbReference type="VEuPathDB" id="PlasmoDB:AK88_01594"/>
<dbReference type="Gene3D" id="3.30.40.10">
    <property type="entry name" value="Zinc/RING finger domain, C3HC4 (zinc finger)"/>
    <property type="match status" value="1"/>
</dbReference>
<feature type="compositionally biased region" description="Low complexity" evidence="10">
    <location>
        <begin position="654"/>
        <end position="670"/>
    </location>
</feature>
<protein>
    <recommendedName>
        <fullName evidence="15">CCR4-NOT transcription complex subunit 4</fullName>
    </recommendedName>
</protein>
<feature type="compositionally biased region" description="Basic and acidic residues" evidence="10">
    <location>
        <begin position="1005"/>
        <end position="1057"/>
    </location>
</feature>
<keyword evidence="2" id="KW-0479">Metal-binding</keyword>
<keyword evidence="3 8" id="KW-0863">Zinc-finger</keyword>
<feature type="region of interest" description="Disordered" evidence="10">
    <location>
        <begin position="508"/>
        <end position="599"/>
    </location>
</feature>
<dbReference type="InterPro" id="IPR003954">
    <property type="entry name" value="RRM_euk-type"/>
</dbReference>
<feature type="compositionally biased region" description="Low complexity" evidence="10">
    <location>
        <begin position="44"/>
        <end position="54"/>
    </location>
</feature>
<feature type="compositionally biased region" description="Basic and acidic residues" evidence="10">
    <location>
        <begin position="1261"/>
        <end position="1270"/>
    </location>
</feature>
<keyword evidence="4" id="KW-0862">Zinc</keyword>
<feature type="region of interest" description="Disordered" evidence="10">
    <location>
        <begin position="925"/>
        <end position="1071"/>
    </location>
</feature>
<accession>A0A0D9QP71</accession>
<feature type="compositionally biased region" description="Polar residues" evidence="10">
    <location>
        <begin position="682"/>
        <end position="698"/>
    </location>
</feature>
<dbReference type="FunFam" id="3.30.70.330:FF:000416">
    <property type="entry name" value="CCR4-NOT transcription complex subunit 4, putative"/>
    <property type="match status" value="1"/>
</dbReference>
<dbReference type="GO" id="GO:0003723">
    <property type="term" value="F:RNA binding"/>
    <property type="evidence" value="ECO:0007669"/>
    <property type="project" value="UniProtKB-UniRule"/>
</dbReference>
<name>A0A0D9QP71_PLAFR</name>
<feature type="compositionally biased region" description="Basic and acidic residues" evidence="10">
    <location>
        <begin position="893"/>
        <end position="910"/>
    </location>
</feature>
<feature type="compositionally biased region" description="Basic and acidic residues" evidence="10">
    <location>
        <begin position="509"/>
        <end position="528"/>
    </location>
</feature>
<evidence type="ECO:0008006" key="15">
    <source>
        <dbReference type="Google" id="ProtNLM"/>
    </source>
</evidence>
<evidence type="ECO:0000256" key="5">
    <source>
        <dbReference type="ARBA" id="ARBA00022884"/>
    </source>
</evidence>
<dbReference type="GeneID" id="24266908"/>
<feature type="domain" description="RING-type" evidence="11">
    <location>
        <begin position="151"/>
        <end position="194"/>
    </location>
</feature>
<dbReference type="PANTHER" id="PTHR12603">
    <property type="entry name" value="CCR4-NOT TRANSCRIPTION COMPLEX RELATED"/>
    <property type="match status" value="1"/>
</dbReference>
<dbReference type="Gene3D" id="3.30.70.330">
    <property type="match status" value="1"/>
</dbReference>
<feature type="compositionally biased region" description="Low complexity" evidence="10">
    <location>
        <begin position="1090"/>
        <end position="1099"/>
    </location>
</feature>
<proteinExistence type="predicted"/>
<dbReference type="InterPro" id="IPR001841">
    <property type="entry name" value="Znf_RING"/>
</dbReference>
<dbReference type="InterPro" id="IPR013083">
    <property type="entry name" value="Znf_RING/FYVE/PHD"/>
</dbReference>
<keyword evidence="14" id="KW-1185">Reference proteome</keyword>
<dbReference type="Pfam" id="PF14570">
    <property type="entry name" value="zf-RING_4"/>
    <property type="match status" value="1"/>
</dbReference>
<organism evidence="13 14">
    <name type="scientific">Plasmodium fragile</name>
    <dbReference type="NCBI Taxonomy" id="5857"/>
    <lineage>
        <taxon>Eukaryota</taxon>
        <taxon>Sar</taxon>
        <taxon>Alveolata</taxon>
        <taxon>Apicomplexa</taxon>
        <taxon>Aconoidasida</taxon>
        <taxon>Haemosporida</taxon>
        <taxon>Plasmodiidae</taxon>
        <taxon>Plasmodium</taxon>
        <taxon>Plasmodium (Plasmodium)</taxon>
    </lineage>
</organism>
<feature type="compositionally biased region" description="Low complexity" evidence="10">
    <location>
        <begin position="225"/>
        <end position="240"/>
    </location>
</feature>
<evidence type="ECO:0000256" key="3">
    <source>
        <dbReference type="ARBA" id="ARBA00022771"/>
    </source>
</evidence>
<sequence>MKKGSSTDKRYLRRAFNRSYYYKKGEKFEEASSGSKKVNGVAESSNPNGASANGKGAGAERKGKDVDVQSHEDPWDRDPEEEGELNNEHLFYTVEEAEPKNKKVAKMTLSGKEKELLPKNEEECNKGSGPNGGGNGNKEEGDSQDKNNILCPLCVEVLDETDRNFFPCDCGYQICLWCLYYIRDHMCNKCPACRRSYDEKNFIYNRETHEQLVKKQKSNHKGNKTDANNSSNNNGTNAPNGVSGSSGAGQNVGTSSTFLGITNNALLNHYSGSSSAIFNRPELYKNPNTYNIHEHENIFEIIKGIRVVQRNLVFVIGITANYAKKNILKKNEYFGKYGQIQNIIINKSQAYNPHYNGPSFSAYITYSNEKEAINAIYFIDGMVLDNKILKASFGTTKYCAAYLKNSICTNEDCFYLHELGNVIDSFSKDDIHGPKHIYHDLLYFYFKKHPDKKSEQNNNSHDASGGVVVKSGRKGEDGMVGGVATSGGGATASCPPAMLSFAAAMSSTNEKDLADPNKRSDTMDEGTHSKKQHSSMASLLSDGKAKSLEIAGKGLGRSGEKGTEDMKKDTKMKDALTSKGANKDNHHAGEEKSKWSSEGNFANLIKNAGIAMTSLQEGDEEKNNAQTKSKKKKKKQKSEENIPITHRGKEDHGATATSTAIANASASASATHKEKNYKDSLHNNGASTHDNASKNNSLELDEDPYYADGMSENYPLITDVHFDKDKKKKMKKKAEKKKANEKKKAEEAKVGEAKVSEAKEGEAKLSEAKVSEAKAGEEKMAKVKVAEAKTGGAKTGKAPTEELPAEDQKTSGKGGQSAPDAVQNEQPSEVDFPPLREDDKDAKKQKKKHPNSGSSAANITNIANVANVTTVSSSVSANVENKPAQVEDQAAEGTKEKKQTVEQPQEEKKNKYAKIALKIGSFFNYTFDGSKKGKTDEAKAKTSPSAGQKANKKASTTVSTPPVAEATEDVPVGSTTQPKEDPSAEGGTLSKQKKVKGYEAEQEETNIKEDKMKEKGDKKKNEQSSLKRDTEKVKTDVGVGAKEKKDVVEEGAKKDRGGGGPTCQADKEDTPIGVVDIVGDALGDDATATAIAASSDTVSPSRTREKRDKKGAQDNNISQEEQMKKHAQEVLSIQNSNPDVPLQAIIEDYIERRRAATKEILHFDDLHNAMNSFINENAAKVETTNQHTSGGSTAHAWNENTQEHLPNGEEDERQGDYAQMGDAEKVVPAAKTEGERPSVEKTQKGMDAKNHVVPGTKEKKKKDTLNKRKLNQKEMEGDITSIIREMMMQRMTSKSRRNKNGSVRETSGKSDMGQADQRMSSGGEDPMEKNALFDDMEIFLKNLCVAKGKAIQSSVRSNVRSNVQSSYADSDAVYMIEGNGRRKNDYLMYTSDEHISLKSHKGVMEFIIKKEQNIDAKKNKKNYLHEDTFDIYKELILSKNSELQTANDILFEKIFNEEIDFVQQLCKENYLNGSGKICSSSYTMEKTYYQQGVNLKKKYKKKMQASFPNLWVNFNQSLHTQEMTEKVNLSA</sequence>
<dbReference type="PANTHER" id="PTHR12603:SF0">
    <property type="entry name" value="CCR4-NOT TRANSCRIPTION COMPLEX SUBUNIT 4"/>
    <property type="match status" value="1"/>
</dbReference>
<evidence type="ECO:0000313" key="13">
    <source>
        <dbReference type="EMBL" id="KJP88713.1"/>
    </source>
</evidence>
<feature type="region of interest" description="Disordered" evidence="10">
    <location>
        <begin position="1185"/>
        <end position="1214"/>
    </location>
</feature>
<evidence type="ECO:0000313" key="14">
    <source>
        <dbReference type="Proteomes" id="UP000054561"/>
    </source>
</evidence>
<feature type="compositionally biased region" description="Low complexity" evidence="10">
    <location>
        <begin position="854"/>
        <end position="879"/>
    </location>
</feature>
<dbReference type="CDD" id="cd12438">
    <property type="entry name" value="RRM_CNOT4"/>
    <property type="match status" value="1"/>
</dbReference>
<keyword evidence="5 9" id="KW-0694">RNA-binding</keyword>
<reference evidence="13 14" key="1">
    <citation type="submission" date="2014-03" db="EMBL/GenBank/DDBJ databases">
        <title>The Genome Sequence of Plasmodium fragile nilgiri.</title>
        <authorList>
            <consortium name="The Broad Institute Genomics Platform"/>
            <consortium name="The Broad Institute Genome Sequencing Center for Infectious Disease"/>
            <person name="Neafsey D."/>
            <person name="Duraisingh M."/>
            <person name="Young S.K."/>
            <person name="Zeng Q."/>
            <person name="Gargeya S."/>
            <person name="Abouelleil A."/>
            <person name="Alvarado L."/>
            <person name="Chapman S.B."/>
            <person name="Gainer-Dewar J."/>
            <person name="Goldberg J."/>
            <person name="Griggs A."/>
            <person name="Gujja S."/>
            <person name="Hansen M."/>
            <person name="Howarth C."/>
            <person name="Imamovic A."/>
            <person name="Larimer J."/>
            <person name="Pearson M."/>
            <person name="Poon T.W."/>
            <person name="Priest M."/>
            <person name="Roberts A."/>
            <person name="Saif S."/>
            <person name="Shea T."/>
            <person name="Sykes S."/>
            <person name="Wortman J."/>
            <person name="Nusbaum C."/>
            <person name="Birren B."/>
        </authorList>
    </citation>
    <scope>NUCLEOTIDE SEQUENCE [LARGE SCALE GENOMIC DNA]</scope>
    <source>
        <strain evidence="14">nilgiri</strain>
    </source>
</reference>
<dbReference type="FunFam" id="3.30.40.10:FF:000006">
    <property type="entry name" value="CCR4-NOT transcription complex subunit 4"/>
    <property type="match status" value="1"/>
</dbReference>
<feature type="compositionally biased region" description="Basic and acidic residues" evidence="10">
    <location>
        <begin position="58"/>
        <end position="77"/>
    </location>
</feature>
<dbReference type="InterPro" id="IPR034261">
    <property type="entry name" value="CNOT4_RRM"/>
</dbReference>
<dbReference type="GO" id="GO:0005634">
    <property type="term" value="C:nucleus"/>
    <property type="evidence" value="ECO:0007669"/>
    <property type="project" value="UniProtKB-SubCell"/>
</dbReference>
<evidence type="ECO:0000256" key="1">
    <source>
        <dbReference type="ARBA" id="ARBA00004123"/>
    </source>
</evidence>
<dbReference type="PROSITE" id="PS50089">
    <property type="entry name" value="ZF_RING_2"/>
    <property type="match status" value="1"/>
</dbReference>
<feature type="compositionally biased region" description="Basic and acidic residues" evidence="10">
    <location>
        <begin position="671"/>
        <end position="681"/>
    </location>
</feature>
<evidence type="ECO:0000256" key="2">
    <source>
        <dbReference type="ARBA" id="ARBA00022723"/>
    </source>
</evidence>
<feature type="region of interest" description="Disordered" evidence="10">
    <location>
        <begin position="614"/>
        <end position="911"/>
    </location>
</feature>
<dbReference type="SUPFAM" id="SSF54928">
    <property type="entry name" value="RNA-binding domain, RBD"/>
    <property type="match status" value="1"/>
</dbReference>
<dbReference type="GO" id="GO:0030014">
    <property type="term" value="C:CCR4-NOT complex"/>
    <property type="evidence" value="ECO:0007669"/>
    <property type="project" value="InterPro"/>
</dbReference>
<dbReference type="SUPFAM" id="SSF57850">
    <property type="entry name" value="RING/U-box"/>
    <property type="match status" value="1"/>
</dbReference>
<dbReference type="CDD" id="cd16618">
    <property type="entry name" value="mRING-HC-C4C4_CNOT4"/>
    <property type="match status" value="1"/>
</dbReference>
<feature type="region of interest" description="Disordered" evidence="10">
    <location>
        <begin position="110"/>
        <end position="143"/>
    </location>
</feature>
<dbReference type="EMBL" id="KQ001658">
    <property type="protein sequence ID" value="KJP88713.1"/>
    <property type="molecule type" value="Genomic_DNA"/>
</dbReference>
<dbReference type="OrthoDB" id="1923159at2759"/>
<dbReference type="GO" id="GO:0008270">
    <property type="term" value="F:zinc ion binding"/>
    <property type="evidence" value="ECO:0007669"/>
    <property type="project" value="UniProtKB-KW"/>
</dbReference>
<dbReference type="Proteomes" id="UP000054561">
    <property type="component" value="Unassembled WGS sequence"/>
</dbReference>
<evidence type="ECO:0000256" key="7">
    <source>
        <dbReference type="ARBA" id="ARBA00023242"/>
    </source>
</evidence>
<dbReference type="InterPro" id="IPR039780">
    <property type="entry name" value="Mot2"/>
</dbReference>
<feature type="compositionally biased region" description="Basic and acidic residues" evidence="10">
    <location>
        <begin position="111"/>
        <end position="125"/>
    </location>
</feature>
<dbReference type="GO" id="GO:0016567">
    <property type="term" value="P:protein ubiquitination"/>
    <property type="evidence" value="ECO:0007669"/>
    <property type="project" value="TreeGrafter"/>
</dbReference>
<evidence type="ECO:0000256" key="8">
    <source>
        <dbReference type="PROSITE-ProRule" id="PRU00175"/>
    </source>
</evidence>
<comment type="subcellular location">
    <subcellularLocation>
        <location evidence="1">Nucleus</location>
    </subcellularLocation>
</comment>
<feature type="compositionally biased region" description="Basic and acidic residues" evidence="10">
    <location>
        <begin position="558"/>
        <end position="595"/>
    </location>
</feature>
<keyword evidence="6" id="KW-0175">Coiled coil</keyword>
<feature type="region of interest" description="Disordered" evidence="10">
    <location>
        <begin position="212"/>
        <end position="246"/>
    </location>
</feature>
<feature type="compositionally biased region" description="Basic residues" evidence="10">
    <location>
        <begin position="726"/>
        <end position="741"/>
    </location>
</feature>
<feature type="compositionally biased region" description="Basic and acidic residues" evidence="10">
    <location>
        <begin position="1102"/>
        <end position="1112"/>
    </location>
</feature>
<dbReference type="InterPro" id="IPR035979">
    <property type="entry name" value="RBD_domain_sf"/>
</dbReference>
<feature type="domain" description="RRM" evidence="12">
    <location>
        <begin position="311"/>
        <end position="396"/>
    </location>
</feature>
<feature type="compositionally biased region" description="Basic and acidic residues" evidence="10">
    <location>
        <begin position="929"/>
        <end position="940"/>
    </location>
</feature>
<evidence type="ECO:0000256" key="10">
    <source>
        <dbReference type="SAM" id="MobiDB-lite"/>
    </source>
</evidence>
<gene>
    <name evidence="13" type="ORF">AK88_01594</name>
</gene>
<feature type="compositionally biased region" description="Basic and acidic residues" evidence="10">
    <location>
        <begin position="1232"/>
        <end position="1250"/>
    </location>
</feature>
<dbReference type="RefSeq" id="XP_012334652.1">
    <property type="nucleotide sequence ID" value="XM_012479229.1"/>
</dbReference>
<dbReference type="InterPro" id="IPR000504">
    <property type="entry name" value="RRM_dom"/>
</dbReference>
<feature type="region of interest" description="Disordered" evidence="10">
    <location>
        <begin position="1090"/>
        <end position="1127"/>
    </location>
</feature>
<dbReference type="SMART" id="SM00361">
    <property type="entry name" value="RRM_1"/>
    <property type="match status" value="1"/>
</dbReference>
<evidence type="ECO:0000256" key="9">
    <source>
        <dbReference type="PROSITE-ProRule" id="PRU00176"/>
    </source>
</evidence>
<feature type="region of interest" description="Disordered" evidence="10">
    <location>
        <begin position="1290"/>
        <end position="1328"/>
    </location>
</feature>
<dbReference type="OMA" id="NIYNIHE"/>
<evidence type="ECO:0000256" key="4">
    <source>
        <dbReference type="ARBA" id="ARBA00022833"/>
    </source>
</evidence>
<feature type="compositionally biased region" description="Polar residues" evidence="10">
    <location>
        <begin position="942"/>
        <end position="960"/>
    </location>
</feature>
<dbReference type="InterPro" id="IPR039515">
    <property type="entry name" value="NOT4_mRING-HC-C4C4"/>
</dbReference>
<evidence type="ECO:0000256" key="6">
    <source>
        <dbReference type="ARBA" id="ARBA00023054"/>
    </source>
</evidence>
<keyword evidence="7" id="KW-0539">Nucleus</keyword>